<comment type="caution">
    <text evidence="6">The sequence shown here is derived from an EMBL/GenBank/DDBJ whole genome shotgun (WGS) entry which is preliminary data.</text>
</comment>
<dbReference type="AlphaFoldDB" id="A0A9D6ADE0"/>
<accession>A0A9D6ADE0</accession>
<dbReference type="GO" id="GO:0015424">
    <property type="term" value="F:ABC-type amino acid transporter activity"/>
    <property type="evidence" value="ECO:0007669"/>
    <property type="project" value="InterPro"/>
</dbReference>
<dbReference type="PANTHER" id="PTHR43166:SF4">
    <property type="entry name" value="PHOSPHONATES IMPORT ATP-BINDING PROTEIN PHNC"/>
    <property type="match status" value="1"/>
</dbReference>
<name>A0A9D6ADE0_9ACTN</name>
<dbReference type="PANTHER" id="PTHR43166">
    <property type="entry name" value="AMINO ACID IMPORT ATP-BINDING PROTEIN"/>
    <property type="match status" value="1"/>
</dbReference>
<organism evidence="6 7">
    <name type="scientific">Lancefieldella parvula</name>
    <dbReference type="NCBI Taxonomy" id="1382"/>
    <lineage>
        <taxon>Bacteria</taxon>
        <taxon>Bacillati</taxon>
        <taxon>Actinomycetota</taxon>
        <taxon>Coriobacteriia</taxon>
        <taxon>Coriobacteriales</taxon>
        <taxon>Atopobiaceae</taxon>
        <taxon>Lancefieldella</taxon>
    </lineage>
</organism>
<dbReference type="GO" id="GO:0005524">
    <property type="term" value="F:ATP binding"/>
    <property type="evidence" value="ECO:0007669"/>
    <property type="project" value="UniProtKB-KW"/>
</dbReference>
<evidence type="ECO:0000313" key="6">
    <source>
        <dbReference type="EMBL" id="MBF4802207.1"/>
    </source>
</evidence>
<gene>
    <name evidence="6" type="ORF">HXK24_00015</name>
</gene>
<keyword evidence="2" id="KW-0813">Transport</keyword>
<protein>
    <submittedName>
        <fullName evidence="6">Amino acid ABC transporter ATP-binding protein</fullName>
    </submittedName>
</protein>
<dbReference type="PIRSF" id="PIRSF039085">
    <property type="entry name" value="ABC_ATPase_HisP"/>
    <property type="match status" value="1"/>
</dbReference>
<dbReference type="PROSITE" id="PS50893">
    <property type="entry name" value="ABC_TRANSPORTER_2"/>
    <property type="match status" value="1"/>
</dbReference>
<evidence type="ECO:0000256" key="2">
    <source>
        <dbReference type="ARBA" id="ARBA00022448"/>
    </source>
</evidence>
<dbReference type="PROSITE" id="PS00211">
    <property type="entry name" value="ABC_TRANSPORTER_1"/>
    <property type="match status" value="1"/>
</dbReference>
<dbReference type="Pfam" id="PF00005">
    <property type="entry name" value="ABC_tran"/>
    <property type="match status" value="1"/>
</dbReference>
<dbReference type="InterPro" id="IPR003439">
    <property type="entry name" value="ABC_transporter-like_ATP-bd"/>
</dbReference>
<sequence length="251" mass="27695">MSNTVLAVKDLTKVYPSSEKPVLDKISLSINKGEVVVVLGPSGCGKSTLLRAIVGLEDIQGGEVLLHDQVISGQKRESAATGIGMVFQSYDLFPNMTVLKNVTLAPLVAQKRSEAEVLTQAEELLRRVGLWEKKDAYPSALSGGQKQRVAIVRALMTNPEVLLLDEITAALDPEMVHEVLQVVMELAEQGMTMLVVTHEMRFAQAVADRVILIDQGYIVEESSDAQEFFSAPKTERAQEFLRTFEFERVHK</sequence>
<evidence type="ECO:0000256" key="4">
    <source>
        <dbReference type="ARBA" id="ARBA00022840"/>
    </source>
</evidence>
<dbReference type="InterPro" id="IPR030679">
    <property type="entry name" value="ABC_ATPase_HisP-typ"/>
</dbReference>
<reference evidence="6" key="1">
    <citation type="submission" date="2020-04" db="EMBL/GenBank/DDBJ databases">
        <title>Deep metagenomics examines the oral microbiome during advanced dental caries in children, revealing novel taxa and co-occurrences with host molecules.</title>
        <authorList>
            <person name="Baker J.L."/>
            <person name="Morton J.T."/>
            <person name="Dinis M."/>
            <person name="Alvarez R."/>
            <person name="Tran N.C."/>
            <person name="Knight R."/>
            <person name="Edlund A."/>
        </authorList>
    </citation>
    <scope>NUCLEOTIDE SEQUENCE</scope>
    <source>
        <strain evidence="6">JCVI_3_bin.11</strain>
    </source>
</reference>
<evidence type="ECO:0000313" key="7">
    <source>
        <dbReference type="Proteomes" id="UP000787322"/>
    </source>
</evidence>
<dbReference type="SMART" id="SM00382">
    <property type="entry name" value="AAA"/>
    <property type="match status" value="1"/>
</dbReference>
<evidence type="ECO:0000256" key="1">
    <source>
        <dbReference type="ARBA" id="ARBA00005417"/>
    </source>
</evidence>
<evidence type="ECO:0000259" key="5">
    <source>
        <dbReference type="PROSITE" id="PS50893"/>
    </source>
</evidence>
<dbReference type="InterPro" id="IPR017871">
    <property type="entry name" value="ABC_transporter-like_CS"/>
</dbReference>
<keyword evidence="4 6" id="KW-0067">ATP-binding</keyword>
<dbReference type="InterPro" id="IPR050086">
    <property type="entry name" value="MetN_ABC_transporter-like"/>
</dbReference>
<evidence type="ECO:0000256" key="3">
    <source>
        <dbReference type="ARBA" id="ARBA00022741"/>
    </source>
</evidence>
<dbReference type="InterPro" id="IPR027417">
    <property type="entry name" value="P-loop_NTPase"/>
</dbReference>
<dbReference type="GO" id="GO:0016887">
    <property type="term" value="F:ATP hydrolysis activity"/>
    <property type="evidence" value="ECO:0007669"/>
    <property type="project" value="InterPro"/>
</dbReference>
<feature type="domain" description="ABC transporter" evidence="5">
    <location>
        <begin position="6"/>
        <end position="240"/>
    </location>
</feature>
<dbReference type="Gene3D" id="3.40.50.300">
    <property type="entry name" value="P-loop containing nucleotide triphosphate hydrolases"/>
    <property type="match status" value="1"/>
</dbReference>
<dbReference type="Proteomes" id="UP000787322">
    <property type="component" value="Unassembled WGS sequence"/>
</dbReference>
<proteinExistence type="inferred from homology"/>
<comment type="similarity">
    <text evidence="1">Belongs to the ABC transporter superfamily.</text>
</comment>
<keyword evidence="3" id="KW-0547">Nucleotide-binding</keyword>
<dbReference type="InterPro" id="IPR003593">
    <property type="entry name" value="AAA+_ATPase"/>
</dbReference>
<dbReference type="EMBL" id="JABZGU010000001">
    <property type="protein sequence ID" value="MBF4802207.1"/>
    <property type="molecule type" value="Genomic_DNA"/>
</dbReference>
<dbReference type="SUPFAM" id="SSF52540">
    <property type="entry name" value="P-loop containing nucleoside triphosphate hydrolases"/>
    <property type="match status" value="1"/>
</dbReference>